<gene>
    <name evidence="1" type="ORF">IAB91_07055</name>
</gene>
<organism evidence="1 2">
    <name type="scientific">Candidatus Cryptobacteroides faecigallinarum</name>
    <dbReference type="NCBI Taxonomy" id="2840763"/>
    <lineage>
        <taxon>Bacteria</taxon>
        <taxon>Pseudomonadati</taxon>
        <taxon>Bacteroidota</taxon>
        <taxon>Bacteroidia</taxon>
        <taxon>Bacteroidales</taxon>
        <taxon>Candidatus Cryptobacteroides</taxon>
    </lineage>
</organism>
<dbReference type="InterPro" id="IPR011990">
    <property type="entry name" value="TPR-like_helical_dom_sf"/>
</dbReference>
<evidence type="ECO:0000313" key="1">
    <source>
        <dbReference type="EMBL" id="MBO8475029.1"/>
    </source>
</evidence>
<reference evidence="1" key="2">
    <citation type="journal article" date="2021" name="PeerJ">
        <title>Extensive microbial diversity within the chicken gut microbiome revealed by metagenomics and culture.</title>
        <authorList>
            <person name="Gilroy R."/>
            <person name="Ravi A."/>
            <person name="Getino M."/>
            <person name="Pursley I."/>
            <person name="Horton D.L."/>
            <person name="Alikhan N.F."/>
            <person name="Baker D."/>
            <person name="Gharbi K."/>
            <person name="Hall N."/>
            <person name="Watson M."/>
            <person name="Adriaenssens E.M."/>
            <person name="Foster-Nyarko E."/>
            <person name="Jarju S."/>
            <person name="Secka A."/>
            <person name="Antonio M."/>
            <person name="Oren A."/>
            <person name="Chaudhuri R.R."/>
            <person name="La Ragione R."/>
            <person name="Hildebrand F."/>
            <person name="Pallen M.J."/>
        </authorList>
    </citation>
    <scope>NUCLEOTIDE SEQUENCE</scope>
    <source>
        <strain evidence="1">B1-13419</strain>
    </source>
</reference>
<comment type="caution">
    <text evidence="1">The sequence shown here is derived from an EMBL/GenBank/DDBJ whole genome shotgun (WGS) entry which is preliminary data.</text>
</comment>
<dbReference type="PROSITE" id="PS51257">
    <property type="entry name" value="PROKAR_LIPOPROTEIN"/>
    <property type="match status" value="1"/>
</dbReference>
<dbReference type="SUPFAM" id="SSF48452">
    <property type="entry name" value="TPR-like"/>
    <property type="match status" value="1"/>
</dbReference>
<name>A0A9D9INJ2_9BACT</name>
<keyword evidence="1" id="KW-0449">Lipoprotein</keyword>
<dbReference type="EMBL" id="JADIMD010000105">
    <property type="protein sequence ID" value="MBO8475029.1"/>
    <property type="molecule type" value="Genomic_DNA"/>
</dbReference>
<dbReference type="Proteomes" id="UP000823757">
    <property type="component" value="Unassembled WGS sequence"/>
</dbReference>
<proteinExistence type="predicted"/>
<dbReference type="InterPro" id="IPR041662">
    <property type="entry name" value="SusD-like_2"/>
</dbReference>
<reference evidence="1" key="1">
    <citation type="submission" date="2020-10" db="EMBL/GenBank/DDBJ databases">
        <authorList>
            <person name="Gilroy R."/>
        </authorList>
    </citation>
    <scope>NUCLEOTIDE SEQUENCE</scope>
    <source>
        <strain evidence="1">B1-13419</strain>
    </source>
</reference>
<accession>A0A9D9INJ2</accession>
<dbReference type="Gene3D" id="1.25.40.390">
    <property type="match status" value="1"/>
</dbReference>
<protein>
    <submittedName>
        <fullName evidence="1">SusD/RagB family nutrient-binding outer membrane lipoprotein</fullName>
    </submittedName>
</protein>
<evidence type="ECO:0000313" key="2">
    <source>
        <dbReference type="Proteomes" id="UP000823757"/>
    </source>
</evidence>
<sequence>MKNIVNIILLSGLIALFSCTKGFEEMNSNPNQISEVNPEYLFNTSVYETLDASCGEIKKIALDNYVQYNYGQTNQFGRYGNVPTTNSNYFKAFYNYALLPLHLIIEDITGNPEYANRLAIVRIWEAYVFSQVTSIWGPVPMSGALAGTTSIPYDDEPTIYRNLLSTLKECAAAIDLSGDVFNNDPVFSVDGKSDLKKWIKFANSLRLRLAVRICNADRELAMSNISELMADEDNLMTGNEDNCIVKWGDNESTRNYYYDYFIVQTSNDDKANAAGEGFLMHTAPYNDPRLPMFFTECNSPQMPADFHWAPYWGTPKTDHAPVSGLIDDGSNPYSGVPMTAFSVMLDSYFAQSYAQTIMSYAEVCLLKSEISYLGLGSGSRNAADYYRLGIEASMQQFGVTDSDAISTYLSTDGIEWGTTSNLENPEGESYFMDYLGLSSGAIKDTEDDPIYHQIIMQQYIALFNQAIDAWTLIRRSQVLDLPPHYQPETGYGAVNAGSADVQFAYIPQRFVYPSTELQDNAAEVEKAISKYLEGGDNMDTKLWWAKPQLINERLQELVENYN</sequence>
<dbReference type="Pfam" id="PF12771">
    <property type="entry name" value="SusD-like_2"/>
    <property type="match status" value="1"/>
</dbReference>
<dbReference type="AlphaFoldDB" id="A0A9D9INJ2"/>